<dbReference type="EMBL" id="BMGP01000006">
    <property type="protein sequence ID" value="GGF37604.1"/>
    <property type="molecule type" value="Genomic_DNA"/>
</dbReference>
<dbReference type="RefSeq" id="WP_188680261.1">
    <property type="nucleotide sequence ID" value="NZ_BMGP01000006.1"/>
</dbReference>
<dbReference type="Proteomes" id="UP000598775">
    <property type="component" value="Unassembled WGS sequence"/>
</dbReference>
<evidence type="ECO:0008006" key="4">
    <source>
        <dbReference type="Google" id="ProtNLM"/>
    </source>
</evidence>
<reference evidence="2 3" key="1">
    <citation type="journal article" date="2014" name="Int. J. Syst. Evol. Microbiol.">
        <title>Complete genome sequence of Corynebacterium casei LMG S-19264T (=DSM 44701T), isolated from a smear-ripened cheese.</title>
        <authorList>
            <consortium name="US DOE Joint Genome Institute (JGI-PGF)"/>
            <person name="Walter F."/>
            <person name="Albersmeier A."/>
            <person name="Kalinowski J."/>
            <person name="Ruckert C."/>
        </authorList>
    </citation>
    <scope>NUCLEOTIDE SEQUENCE [LARGE SCALE GENOMIC DNA]</scope>
    <source>
        <strain evidence="2 3">CGMCC 1.12976</strain>
    </source>
</reference>
<dbReference type="AlphaFoldDB" id="A0A917BD21"/>
<gene>
    <name evidence="2" type="ORF">GCM10011399_33180</name>
</gene>
<organism evidence="2 3">
    <name type="scientific">Subtercola lobariae</name>
    <dbReference type="NCBI Taxonomy" id="1588641"/>
    <lineage>
        <taxon>Bacteria</taxon>
        <taxon>Bacillati</taxon>
        <taxon>Actinomycetota</taxon>
        <taxon>Actinomycetes</taxon>
        <taxon>Micrococcales</taxon>
        <taxon>Microbacteriaceae</taxon>
        <taxon>Subtercola</taxon>
    </lineage>
</organism>
<feature type="region of interest" description="Disordered" evidence="1">
    <location>
        <begin position="62"/>
        <end position="83"/>
    </location>
</feature>
<evidence type="ECO:0000313" key="2">
    <source>
        <dbReference type="EMBL" id="GGF37604.1"/>
    </source>
</evidence>
<comment type="caution">
    <text evidence="2">The sequence shown here is derived from an EMBL/GenBank/DDBJ whole genome shotgun (WGS) entry which is preliminary data.</text>
</comment>
<keyword evidence="3" id="KW-1185">Reference proteome</keyword>
<feature type="compositionally biased region" description="Basic residues" evidence="1">
    <location>
        <begin position="72"/>
        <end position="83"/>
    </location>
</feature>
<sequence length="83" mass="8997">MRGKVTFVFIVIIAFLAYVLGAKAGKARYKEISSAVNSFWNDPQVKKARVRAVKGAKRATADATKAAEKAAKKAGKKAQKHFS</sequence>
<accession>A0A917BD21</accession>
<protein>
    <recommendedName>
        <fullName evidence="4">YtxH domain-containing protein</fullName>
    </recommendedName>
</protein>
<evidence type="ECO:0000256" key="1">
    <source>
        <dbReference type="SAM" id="MobiDB-lite"/>
    </source>
</evidence>
<name>A0A917BD21_9MICO</name>
<proteinExistence type="predicted"/>
<evidence type="ECO:0000313" key="3">
    <source>
        <dbReference type="Proteomes" id="UP000598775"/>
    </source>
</evidence>